<dbReference type="Proteomes" id="UP000016540">
    <property type="component" value="Unassembled WGS sequence"/>
</dbReference>
<dbReference type="PANTHER" id="PTHR42852:SF6">
    <property type="entry name" value="THIOL:DISULFIDE INTERCHANGE PROTEIN DSBE"/>
    <property type="match status" value="1"/>
</dbReference>
<dbReference type="eggNOG" id="COG0526">
    <property type="taxonomic scope" value="Bacteria"/>
</dbReference>
<dbReference type="GO" id="GO:0017004">
    <property type="term" value="P:cytochrome complex assembly"/>
    <property type="evidence" value="ECO:0007669"/>
    <property type="project" value="UniProtKB-KW"/>
</dbReference>
<accession>R8B618</accession>
<dbReference type="NCBIfam" id="TIGR00385">
    <property type="entry name" value="dsbE"/>
    <property type="match status" value="1"/>
</dbReference>
<dbReference type="PATRIC" id="fig|1318628.3.peg.119"/>
<dbReference type="RefSeq" id="WP_012136105.1">
    <property type="nucleotide sequence ID" value="NZ_KE007306.1"/>
</dbReference>
<comment type="similarity">
    <text evidence="2">Belongs to the thioredoxin family. DsbE subfamily.</text>
</comment>
<dbReference type="GO" id="GO:0030288">
    <property type="term" value="C:outer membrane-bounded periplasmic space"/>
    <property type="evidence" value="ECO:0007669"/>
    <property type="project" value="InterPro"/>
</dbReference>
<name>R8B618_9GAMM</name>
<feature type="domain" description="Thioredoxin" evidence="6">
    <location>
        <begin position="34"/>
        <end position="176"/>
    </location>
</feature>
<dbReference type="InterPro" id="IPR004799">
    <property type="entry name" value="Periplasmic_diS_OxRdtase_DsbE"/>
</dbReference>
<dbReference type="InterPro" id="IPR013766">
    <property type="entry name" value="Thioredoxin_domain"/>
</dbReference>
<dbReference type="InterPro" id="IPR036249">
    <property type="entry name" value="Thioredoxin-like_sf"/>
</dbReference>
<comment type="subcellular location">
    <subcellularLocation>
        <location evidence="1">Cell inner membrane</location>
        <topology evidence="1">Single-pass membrane protein</topology>
        <orientation evidence="1">Periplasmic side</orientation>
    </subcellularLocation>
</comment>
<dbReference type="PROSITE" id="PS51352">
    <property type="entry name" value="THIOREDOXIN_2"/>
    <property type="match status" value="1"/>
</dbReference>
<dbReference type="InterPro" id="IPR013740">
    <property type="entry name" value="Redoxin"/>
</dbReference>
<dbReference type="GO" id="GO:0005886">
    <property type="term" value="C:plasma membrane"/>
    <property type="evidence" value="ECO:0007669"/>
    <property type="project" value="UniProtKB-SubCell"/>
</dbReference>
<dbReference type="SUPFAM" id="SSF52833">
    <property type="entry name" value="Thioredoxin-like"/>
    <property type="match status" value="1"/>
</dbReference>
<keyword evidence="8" id="KW-1185">Reference proteome</keyword>
<dbReference type="GO" id="GO:0015036">
    <property type="term" value="F:disulfide oxidoreductase activity"/>
    <property type="evidence" value="ECO:0007669"/>
    <property type="project" value="InterPro"/>
</dbReference>
<comment type="caution">
    <text evidence="7">The sequence shown here is derived from an EMBL/GenBank/DDBJ whole genome shotgun (WGS) entry which is preliminary data.</text>
</comment>
<dbReference type="Pfam" id="PF08534">
    <property type="entry name" value="Redoxin"/>
    <property type="match status" value="1"/>
</dbReference>
<organism evidence="7 8">
    <name type="scientific">Marinobacter lipolyticus SM19</name>
    <dbReference type="NCBI Taxonomy" id="1318628"/>
    <lineage>
        <taxon>Bacteria</taxon>
        <taxon>Pseudomonadati</taxon>
        <taxon>Pseudomonadota</taxon>
        <taxon>Gammaproteobacteria</taxon>
        <taxon>Pseudomonadales</taxon>
        <taxon>Marinobacteraceae</taxon>
        <taxon>Marinobacter</taxon>
    </lineage>
</organism>
<dbReference type="EMBL" id="ASAD01000002">
    <property type="protein sequence ID" value="EON94006.1"/>
    <property type="molecule type" value="Genomic_DNA"/>
</dbReference>
<dbReference type="Gene3D" id="3.40.30.10">
    <property type="entry name" value="Glutaredoxin"/>
    <property type="match status" value="1"/>
</dbReference>
<dbReference type="OrthoDB" id="9799347at2"/>
<evidence type="ECO:0000256" key="2">
    <source>
        <dbReference type="ARBA" id="ARBA00007758"/>
    </source>
</evidence>
<dbReference type="STRING" id="1318628.MARLIPOL_00603"/>
<dbReference type="HOGENOM" id="CLU_042529_19_1_6"/>
<dbReference type="PROSITE" id="PS00194">
    <property type="entry name" value="THIOREDOXIN_1"/>
    <property type="match status" value="1"/>
</dbReference>
<keyword evidence="4" id="KW-1015">Disulfide bond</keyword>
<dbReference type="InterPro" id="IPR050553">
    <property type="entry name" value="Thioredoxin_ResA/DsbE_sf"/>
</dbReference>
<reference evidence="7 8" key="1">
    <citation type="journal article" date="2013" name="Genome Announc.">
        <title>Draft Genome Sequence of the Moderately Halophilic Bacterium Marinobacter lipolyticus Strain SM19.</title>
        <authorList>
            <person name="Papke R.T."/>
            <person name="de la Haba R.R."/>
            <person name="Infante-Dominguez C."/>
            <person name="Perez D."/>
            <person name="Sanchez-Porro C."/>
            <person name="Lapierre P."/>
            <person name="Ventosa A."/>
        </authorList>
    </citation>
    <scope>NUCLEOTIDE SEQUENCE [LARGE SCALE GENOMIC DNA]</scope>
    <source>
        <strain evidence="7 8">SM19</strain>
    </source>
</reference>
<sequence length="179" mass="20118">MKRVFLFVPLILVVVLGIVLFAGIGKDPTRLESALIGKTVPAFTLDDLEQPGTKLDAGVFLGQVSLLNVWGTWCPACRDEHDDLLWLAQEQGVRIIGLNYKDNREEALGWLERLGNPYERTIYDPKGTLGFDLGVYGAPETYVIDTDGVVRYRHVGVVNEKVWKEDLEPLVKQYREDAS</sequence>
<evidence type="ECO:0000256" key="4">
    <source>
        <dbReference type="ARBA" id="ARBA00023157"/>
    </source>
</evidence>
<evidence type="ECO:0000256" key="1">
    <source>
        <dbReference type="ARBA" id="ARBA00004383"/>
    </source>
</evidence>
<evidence type="ECO:0000256" key="3">
    <source>
        <dbReference type="ARBA" id="ARBA00022748"/>
    </source>
</evidence>
<dbReference type="InterPro" id="IPR017937">
    <property type="entry name" value="Thioredoxin_CS"/>
</dbReference>
<proteinExistence type="inferred from homology"/>
<evidence type="ECO:0000313" key="7">
    <source>
        <dbReference type="EMBL" id="EON94006.1"/>
    </source>
</evidence>
<keyword evidence="5" id="KW-0676">Redox-active center</keyword>
<evidence type="ECO:0000259" key="6">
    <source>
        <dbReference type="PROSITE" id="PS51352"/>
    </source>
</evidence>
<dbReference type="PANTHER" id="PTHR42852">
    <property type="entry name" value="THIOL:DISULFIDE INTERCHANGE PROTEIN DSBE"/>
    <property type="match status" value="1"/>
</dbReference>
<dbReference type="AlphaFoldDB" id="R8B618"/>
<gene>
    <name evidence="7" type="ORF">MARLIPOL_00603</name>
</gene>
<keyword evidence="3" id="KW-0201">Cytochrome c-type biogenesis</keyword>
<protein>
    <submittedName>
        <fullName evidence="7">Periplasmic protein thiol: disulfide oxidoreductase DsbE</fullName>
    </submittedName>
</protein>
<evidence type="ECO:0000313" key="8">
    <source>
        <dbReference type="Proteomes" id="UP000016540"/>
    </source>
</evidence>
<dbReference type="CDD" id="cd03010">
    <property type="entry name" value="TlpA_like_DsbE"/>
    <property type="match status" value="1"/>
</dbReference>
<evidence type="ECO:0000256" key="5">
    <source>
        <dbReference type="ARBA" id="ARBA00023284"/>
    </source>
</evidence>